<dbReference type="RefSeq" id="WP_014749883.1">
    <property type="nucleotide sequence ID" value="NC_017964.1"/>
</dbReference>
<dbReference type="CDD" id="cd10807">
    <property type="entry name" value="YdjC_like_3"/>
    <property type="match status" value="1"/>
</dbReference>
<dbReference type="GO" id="GO:0019213">
    <property type="term" value="F:deacetylase activity"/>
    <property type="evidence" value="ECO:0007669"/>
    <property type="project" value="TreeGrafter"/>
</dbReference>
<dbReference type="GO" id="GO:0016787">
    <property type="term" value="F:hydrolase activity"/>
    <property type="evidence" value="ECO:0007669"/>
    <property type="project" value="UniProtKB-KW"/>
</dbReference>
<keyword evidence="7" id="KW-1185">Reference proteome</keyword>
<evidence type="ECO:0000256" key="1">
    <source>
        <dbReference type="ARBA" id="ARBA00001946"/>
    </source>
</evidence>
<dbReference type="OrthoDB" id="5295855at2"/>
<gene>
    <name evidence="6" type="ordered locus">TKWG_06775</name>
</gene>
<dbReference type="GO" id="GO:0046872">
    <property type="term" value="F:metal ion binding"/>
    <property type="evidence" value="ECO:0007669"/>
    <property type="project" value="UniProtKB-KW"/>
</dbReference>
<protein>
    <recommendedName>
        <fullName evidence="8">ChbG/HpnK family deacetylase</fullName>
    </recommendedName>
</protein>
<dbReference type="InterPro" id="IPR006879">
    <property type="entry name" value="YdjC-like"/>
</dbReference>
<dbReference type="AlphaFoldDB" id="I3U9V4"/>
<dbReference type="Gene3D" id="3.20.20.370">
    <property type="entry name" value="Glycoside hydrolase/deacetylase"/>
    <property type="match status" value="1"/>
</dbReference>
<dbReference type="Pfam" id="PF04794">
    <property type="entry name" value="YdjC"/>
    <property type="match status" value="1"/>
</dbReference>
<reference evidence="6 7" key="1">
    <citation type="journal article" date="2011" name="J. Bacteriol.">
        <title>Whole-genome shotgun sequencing of the sulfur-oxidizing chemoautotroph Tetrathiobacter kashmirensis.</title>
        <authorList>
            <person name="Ghosh W."/>
            <person name="George A."/>
            <person name="Agarwal A."/>
            <person name="Raj P."/>
            <person name="Alam M."/>
            <person name="Pyne P."/>
            <person name="Das Gupta S.K."/>
        </authorList>
    </citation>
    <scope>NUCLEOTIDE SEQUENCE [LARGE SCALE GENOMIC DNA]</scope>
    <source>
        <strain evidence="6 7">WT001</strain>
    </source>
</reference>
<dbReference type="KEGG" id="aka:TKWG_06775"/>
<keyword evidence="3" id="KW-0378">Hydrolase</keyword>
<dbReference type="InterPro" id="IPR011330">
    <property type="entry name" value="Glyco_hydro/deAcase_b/a-brl"/>
</dbReference>
<dbReference type="EMBL" id="CP003555">
    <property type="protein sequence ID" value="AFK61792.1"/>
    <property type="molecule type" value="Genomic_DNA"/>
</dbReference>
<name>I3U9V4_ADVKW</name>
<reference evidence="7" key="2">
    <citation type="journal article" date="2013" name="PLoS ONE">
        <title>Genome implosion elicits host-confinement in Alcaligenaceae: evidence from the comparative genomics of Tetrathiobacter kashmirensis, a pathogen in the making.</title>
        <authorList>
            <person name="Ghosh W."/>
            <person name="Alam M."/>
            <person name="Roy C."/>
            <person name="Pyne P."/>
            <person name="George A."/>
            <person name="Chakraborty R."/>
            <person name="Majumder S."/>
            <person name="Agarwal A."/>
            <person name="Chakraborty S."/>
            <person name="Majumdar S."/>
            <person name="Gupta S.K."/>
        </authorList>
    </citation>
    <scope>NUCLEOTIDE SEQUENCE [LARGE SCALE GENOMIC DNA]</scope>
    <source>
        <strain evidence="7">WT001</strain>
    </source>
</reference>
<comment type="cofactor">
    <cofactor evidence="1">
        <name>Mg(2+)</name>
        <dbReference type="ChEBI" id="CHEBI:18420"/>
    </cofactor>
</comment>
<evidence type="ECO:0008006" key="8">
    <source>
        <dbReference type="Google" id="ProtNLM"/>
    </source>
</evidence>
<dbReference type="PANTHER" id="PTHR31609:SF1">
    <property type="entry name" value="CARBOHYDRATE DEACETYLASE"/>
    <property type="match status" value="1"/>
</dbReference>
<evidence type="ECO:0000256" key="2">
    <source>
        <dbReference type="ARBA" id="ARBA00022723"/>
    </source>
</evidence>
<dbReference type="Proteomes" id="UP000005267">
    <property type="component" value="Chromosome"/>
</dbReference>
<evidence type="ECO:0000256" key="4">
    <source>
        <dbReference type="ARBA" id="ARBA00022842"/>
    </source>
</evidence>
<dbReference type="HOGENOM" id="CLU_064244_3_0_4"/>
<dbReference type="STRING" id="1036672.TKWG_06775"/>
<dbReference type="GO" id="GO:0005975">
    <property type="term" value="P:carbohydrate metabolic process"/>
    <property type="evidence" value="ECO:0007669"/>
    <property type="project" value="InterPro"/>
</dbReference>
<evidence type="ECO:0000313" key="7">
    <source>
        <dbReference type="Proteomes" id="UP000005267"/>
    </source>
</evidence>
<evidence type="ECO:0000256" key="3">
    <source>
        <dbReference type="ARBA" id="ARBA00022801"/>
    </source>
</evidence>
<dbReference type="SUPFAM" id="SSF88713">
    <property type="entry name" value="Glycoside hydrolase/deacetylase"/>
    <property type="match status" value="1"/>
</dbReference>
<dbReference type="PANTHER" id="PTHR31609">
    <property type="entry name" value="YDJC DEACETYLASE FAMILY MEMBER"/>
    <property type="match status" value="1"/>
</dbReference>
<sequence length="270" mass="30536">MARKKKQITLCADDFGLNENINLAVCELAAAHRISATSCLTQAGAWPSGAQRLRSLDIDIGLHINLTEKLGPDNDFHRPLSRLIMNAWLRQLDPAVLARSIEHQCDLFEQHAKRTPDFFDGHQHVHQFPQIRDALMEVLIRRYDCDDFWVRSTAMRNASLARGLQWKARLIALLGSSALRRRLQRIDFPYNEDFAGVYALTGGSARFERHMQAWLAAAGERIVIMCHPADGIDPTDVIGAQRAAEFAFLKSDAFADLLATHYCRLVRYPT</sequence>
<accession>I3U9V4</accession>
<keyword evidence="4" id="KW-0460">Magnesium</keyword>
<keyword evidence="5" id="KW-0119">Carbohydrate metabolism</keyword>
<evidence type="ECO:0000256" key="5">
    <source>
        <dbReference type="ARBA" id="ARBA00023277"/>
    </source>
</evidence>
<keyword evidence="2" id="KW-0479">Metal-binding</keyword>
<organism evidence="6 7">
    <name type="scientific">Advenella kashmirensis (strain DSM 17095 / LMG 22695 / WT001)</name>
    <name type="common">Tetrathiobacter kashmirensis</name>
    <dbReference type="NCBI Taxonomy" id="1036672"/>
    <lineage>
        <taxon>Bacteria</taxon>
        <taxon>Pseudomonadati</taxon>
        <taxon>Pseudomonadota</taxon>
        <taxon>Betaproteobacteria</taxon>
        <taxon>Burkholderiales</taxon>
        <taxon>Alcaligenaceae</taxon>
    </lineage>
</organism>
<proteinExistence type="predicted"/>
<evidence type="ECO:0000313" key="6">
    <source>
        <dbReference type="EMBL" id="AFK61792.1"/>
    </source>
</evidence>